<dbReference type="GO" id="GO:0016787">
    <property type="term" value="F:hydrolase activity"/>
    <property type="evidence" value="ECO:0007669"/>
    <property type="project" value="UniProtKB-KW"/>
</dbReference>
<dbReference type="Pfam" id="PF12697">
    <property type="entry name" value="Abhydrolase_6"/>
    <property type="match status" value="1"/>
</dbReference>
<dbReference type="Gene3D" id="3.40.50.1820">
    <property type="entry name" value="alpha/beta hydrolase"/>
    <property type="match status" value="1"/>
</dbReference>
<dbReference type="InterPro" id="IPR029058">
    <property type="entry name" value="AB_hydrolase_fold"/>
</dbReference>
<comment type="caution">
    <text evidence="3">The sequence shown here is derived from an EMBL/GenBank/DDBJ whole genome shotgun (WGS) entry which is preliminary data.</text>
</comment>
<dbReference type="InterPro" id="IPR000073">
    <property type="entry name" value="AB_hydrolase_1"/>
</dbReference>
<evidence type="ECO:0000313" key="4">
    <source>
        <dbReference type="Proteomes" id="UP000539146"/>
    </source>
</evidence>
<dbReference type="RefSeq" id="WP_058740746.1">
    <property type="nucleotide sequence ID" value="NZ_BAAAWP010000001.1"/>
</dbReference>
<dbReference type="EMBL" id="JABMCG010000126">
    <property type="protein sequence ID" value="NUU29692.1"/>
    <property type="molecule type" value="Genomic_DNA"/>
</dbReference>
<name>A0A850E217_9MICO</name>
<reference evidence="3 4" key="1">
    <citation type="submission" date="2020-05" db="EMBL/GenBank/DDBJ databases">
        <title>Genome Sequencing of Type Strains.</title>
        <authorList>
            <person name="Lemaire J.F."/>
            <person name="Inderbitzin P."/>
            <person name="Gregorio O.A."/>
            <person name="Collins S.B."/>
            <person name="Wespe N."/>
            <person name="Knight-Connoni V."/>
        </authorList>
    </citation>
    <scope>NUCLEOTIDE SEQUENCE [LARGE SCALE GENOMIC DNA]</scope>
    <source>
        <strain evidence="3 4">DSM 20512</strain>
    </source>
</reference>
<keyword evidence="3" id="KW-0378">Hydrolase</keyword>
<protein>
    <submittedName>
        <fullName evidence="3">Alpha/beta fold hydrolase</fullName>
    </submittedName>
</protein>
<feature type="compositionally biased region" description="Low complexity" evidence="1">
    <location>
        <begin position="21"/>
        <end position="34"/>
    </location>
</feature>
<organism evidence="3 4">
    <name type="scientific">Curtobacterium citreum</name>
    <dbReference type="NCBI Taxonomy" id="2036"/>
    <lineage>
        <taxon>Bacteria</taxon>
        <taxon>Bacillati</taxon>
        <taxon>Actinomycetota</taxon>
        <taxon>Actinomycetes</taxon>
        <taxon>Micrococcales</taxon>
        <taxon>Microbacteriaceae</taxon>
        <taxon>Curtobacterium</taxon>
    </lineage>
</organism>
<sequence>MHDDRSRTPEHAVGPPGVPGAPGSAIAPAPLPAGHLSPGQPSAGQPSAGHFSVGHLDRIVHSADGTPLAVSEAGSGPTLLVVGGAFDHHGTPTVDRLVRALRDRYRVVTYDRRGRGASGDTAPWSIEREIEDMAAVVTSVPGPVDALGTCVGAGLVLRGLAAGVPLRRAVLWEPPYRATVDPHADDVLLADVLDEHVAAGHRGQAVRAFLAQVLGLPMGQVTAARLRPRLWRALLADAHVLSRDVRVLGGLAVPQRVAEAVGVPVLVAAGDAGVEWMRAAAAALAEAVPGSRSLVVPGQGHVPDPVVLGHLVDRFTGVDAPSVDPGDTDAH</sequence>
<dbReference type="Proteomes" id="UP000539146">
    <property type="component" value="Unassembled WGS sequence"/>
</dbReference>
<evidence type="ECO:0000256" key="1">
    <source>
        <dbReference type="SAM" id="MobiDB-lite"/>
    </source>
</evidence>
<dbReference type="SUPFAM" id="SSF53474">
    <property type="entry name" value="alpha/beta-Hydrolases"/>
    <property type="match status" value="1"/>
</dbReference>
<feature type="compositionally biased region" description="Basic and acidic residues" evidence="1">
    <location>
        <begin position="1"/>
        <end position="10"/>
    </location>
</feature>
<evidence type="ECO:0000313" key="3">
    <source>
        <dbReference type="EMBL" id="NUU29692.1"/>
    </source>
</evidence>
<proteinExistence type="predicted"/>
<feature type="domain" description="AB hydrolase-1" evidence="2">
    <location>
        <begin position="89"/>
        <end position="303"/>
    </location>
</feature>
<dbReference type="AlphaFoldDB" id="A0A850E217"/>
<evidence type="ECO:0000259" key="2">
    <source>
        <dbReference type="Pfam" id="PF12697"/>
    </source>
</evidence>
<gene>
    <name evidence="3" type="ORF">HP467_16500</name>
</gene>
<accession>A0A850E217</accession>
<feature type="region of interest" description="Disordered" evidence="1">
    <location>
        <begin position="1"/>
        <end position="51"/>
    </location>
</feature>